<evidence type="ECO:0000313" key="1">
    <source>
        <dbReference type="EMBL" id="QIM16931.1"/>
    </source>
</evidence>
<accession>A0A6G8FKQ2</accession>
<keyword evidence="2" id="KW-1185">Reference proteome</keyword>
<dbReference type="RefSeq" id="WP_166324615.1">
    <property type="nucleotide sequence ID" value="NZ_CP049934.1"/>
</dbReference>
<gene>
    <name evidence="1" type="ORF">G7067_11820</name>
</gene>
<protein>
    <submittedName>
        <fullName evidence="1">Uncharacterized protein</fullName>
    </submittedName>
</protein>
<organism evidence="1 2">
    <name type="scientific">Leucobacter insecticola</name>
    <dbReference type="NCBI Taxonomy" id="2714934"/>
    <lineage>
        <taxon>Bacteria</taxon>
        <taxon>Bacillati</taxon>
        <taxon>Actinomycetota</taxon>
        <taxon>Actinomycetes</taxon>
        <taxon>Micrococcales</taxon>
        <taxon>Microbacteriaceae</taxon>
        <taxon>Leucobacter</taxon>
    </lineage>
</organism>
<dbReference type="Proteomes" id="UP000501387">
    <property type="component" value="Chromosome"/>
</dbReference>
<name>A0A6G8FKQ2_9MICO</name>
<reference evidence="1 2" key="1">
    <citation type="submission" date="2020-03" db="EMBL/GenBank/DDBJ databases">
        <title>Leucobacter sp. nov., isolated from beetles.</title>
        <authorList>
            <person name="Hyun D.-W."/>
            <person name="Bae J.-W."/>
        </authorList>
    </citation>
    <scope>NUCLEOTIDE SEQUENCE [LARGE SCALE GENOMIC DNA]</scope>
    <source>
        <strain evidence="1 2">HDW9B</strain>
    </source>
</reference>
<dbReference type="EMBL" id="CP049934">
    <property type="protein sequence ID" value="QIM16931.1"/>
    <property type="molecule type" value="Genomic_DNA"/>
</dbReference>
<proteinExistence type="predicted"/>
<sequence length="121" mass="13826">MFVSELFELRGLVQQYFTHRAVYVDTVRHNPEVDREDGFVRFLLYESFVFGFGFSGAPYSSLGFFFQADSAASSTTLLGVDLTFVENDRQAISAALEHIDRYCRLRLPKEFLVAFDAAWSS</sequence>
<dbReference type="KEGG" id="lins:G7067_11820"/>
<evidence type="ECO:0000313" key="2">
    <source>
        <dbReference type="Proteomes" id="UP000501387"/>
    </source>
</evidence>
<dbReference type="AlphaFoldDB" id="A0A6G8FKQ2"/>